<dbReference type="Proteomes" id="UP000290759">
    <property type="component" value="Unassembled WGS sequence"/>
</dbReference>
<dbReference type="SUPFAM" id="SSF53335">
    <property type="entry name" value="S-adenosyl-L-methionine-dependent methyltransferases"/>
    <property type="match status" value="1"/>
</dbReference>
<reference evidence="1 2" key="1">
    <citation type="submission" date="2018-12" db="EMBL/GenBank/DDBJ databases">
        <authorList>
            <person name="Grouzdev D.S."/>
            <person name="Krutkina M.S."/>
        </authorList>
    </citation>
    <scope>NUCLEOTIDE SEQUENCE [LARGE SCALE GENOMIC DNA]</scope>
    <source>
        <strain evidence="1 2">RmlP026</strain>
    </source>
</reference>
<protein>
    <submittedName>
        <fullName evidence="1">Methyltransferase domain-containing protein</fullName>
    </submittedName>
</protein>
<comment type="caution">
    <text evidence="1">The sequence shown here is derived from an EMBL/GenBank/DDBJ whole genome shotgun (WGS) entry which is preliminary data.</text>
</comment>
<dbReference type="Pfam" id="PF13489">
    <property type="entry name" value="Methyltransf_23"/>
    <property type="match status" value="1"/>
</dbReference>
<dbReference type="GO" id="GO:0008168">
    <property type="term" value="F:methyltransferase activity"/>
    <property type="evidence" value="ECO:0007669"/>
    <property type="project" value="UniProtKB-KW"/>
</dbReference>
<dbReference type="GO" id="GO:0032259">
    <property type="term" value="P:methylation"/>
    <property type="evidence" value="ECO:0007669"/>
    <property type="project" value="UniProtKB-KW"/>
</dbReference>
<reference evidence="1 2" key="2">
    <citation type="submission" date="2019-02" db="EMBL/GenBank/DDBJ databases">
        <title>'Lichenibacterium ramalinii' gen. nov. sp. nov., 'Lichenibacterium minor' gen. nov. sp. nov.</title>
        <authorList>
            <person name="Pankratov T."/>
        </authorList>
    </citation>
    <scope>NUCLEOTIDE SEQUENCE [LARGE SCALE GENOMIC DNA]</scope>
    <source>
        <strain evidence="1 2">RmlP026</strain>
    </source>
</reference>
<keyword evidence="2" id="KW-1185">Reference proteome</keyword>
<accession>A0A4Q2UEH3</accession>
<dbReference type="Gene3D" id="3.40.50.150">
    <property type="entry name" value="Vaccinia Virus protein VP39"/>
    <property type="match status" value="1"/>
</dbReference>
<evidence type="ECO:0000313" key="1">
    <source>
        <dbReference type="EMBL" id="RYC33627.1"/>
    </source>
</evidence>
<dbReference type="InterPro" id="IPR029063">
    <property type="entry name" value="SAM-dependent_MTases_sf"/>
</dbReference>
<keyword evidence="1" id="KW-0489">Methyltransferase</keyword>
<name>A0A4Q2UEH3_9HYPH</name>
<organism evidence="1 2">
    <name type="scientific">Lichenibacterium minor</name>
    <dbReference type="NCBI Taxonomy" id="2316528"/>
    <lineage>
        <taxon>Bacteria</taxon>
        <taxon>Pseudomonadati</taxon>
        <taxon>Pseudomonadota</taxon>
        <taxon>Alphaproteobacteria</taxon>
        <taxon>Hyphomicrobiales</taxon>
        <taxon>Lichenihabitantaceae</taxon>
        <taxon>Lichenibacterium</taxon>
    </lineage>
</organism>
<dbReference type="OrthoDB" id="210346at2"/>
<evidence type="ECO:0000313" key="2">
    <source>
        <dbReference type="Proteomes" id="UP000290759"/>
    </source>
</evidence>
<sequence length="310" mass="35026">MERRMDENTRVILLMAGLPRTAKVIEIGPSLRPLAPKRDGWNVTIVDHTTRAGLIAKYHGDPAVDPDVIEEVDLVWQGGALTDLVGEASWGTYDAFIASHVIEHTTDLVAFLRSARVLLKDEGVVILALPDKRKCFDVFRPVSTTGDVLEAFLQKRDRHTIRTHFDFCMYHAKRNDNPGWHLGEQGAPVMPYRIRDGLVVATFADRAEYVDAHAWTFTPSSFELMILELRAMGVLSLSIERTEQAYYTEFFAWLRPCEEIEDDETVHGYRRGLLERVALEQAEIARQIAGSPLNSLDTLKAGLQELLQKI</sequence>
<dbReference type="AlphaFoldDB" id="A0A4Q2UEH3"/>
<dbReference type="EMBL" id="QYBB01000002">
    <property type="protein sequence ID" value="RYC33627.1"/>
    <property type="molecule type" value="Genomic_DNA"/>
</dbReference>
<gene>
    <name evidence="1" type="ORF">D3273_03970</name>
</gene>
<keyword evidence="1" id="KW-0808">Transferase</keyword>
<proteinExistence type="predicted"/>